<keyword evidence="2" id="KW-1185">Reference proteome</keyword>
<reference evidence="1" key="1">
    <citation type="submission" date="2020-08" db="EMBL/GenBank/DDBJ databases">
        <title>Multicomponent nature underlies the extraordinary mechanical properties of spider dragline silk.</title>
        <authorList>
            <person name="Kono N."/>
            <person name="Nakamura H."/>
            <person name="Mori M."/>
            <person name="Yoshida Y."/>
            <person name="Ohtoshi R."/>
            <person name="Malay A.D."/>
            <person name="Moran D.A.P."/>
            <person name="Tomita M."/>
            <person name="Numata K."/>
            <person name="Arakawa K."/>
        </authorList>
    </citation>
    <scope>NUCLEOTIDE SEQUENCE</scope>
</reference>
<organism evidence="1 2">
    <name type="scientific">Nephila pilipes</name>
    <name type="common">Giant wood spider</name>
    <name type="synonym">Nephila maculata</name>
    <dbReference type="NCBI Taxonomy" id="299642"/>
    <lineage>
        <taxon>Eukaryota</taxon>
        <taxon>Metazoa</taxon>
        <taxon>Ecdysozoa</taxon>
        <taxon>Arthropoda</taxon>
        <taxon>Chelicerata</taxon>
        <taxon>Arachnida</taxon>
        <taxon>Araneae</taxon>
        <taxon>Araneomorphae</taxon>
        <taxon>Entelegynae</taxon>
        <taxon>Araneoidea</taxon>
        <taxon>Nephilidae</taxon>
        <taxon>Nephila</taxon>
    </lineage>
</organism>
<gene>
    <name evidence="1" type="ORF">NPIL_464471</name>
</gene>
<evidence type="ECO:0000313" key="2">
    <source>
        <dbReference type="Proteomes" id="UP000887013"/>
    </source>
</evidence>
<dbReference type="AlphaFoldDB" id="A0A8X6N5L2"/>
<name>A0A8X6N5L2_NEPPI</name>
<proteinExistence type="predicted"/>
<evidence type="ECO:0000313" key="1">
    <source>
        <dbReference type="EMBL" id="GFS95326.1"/>
    </source>
</evidence>
<protein>
    <submittedName>
        <fullName evidence="1">Uncharacterized protein</fullName>
    </submittedName>
</protein>
<sequence>MNLKLKALILITLLNEEYLVIKSFPVKMISTVAFTVDFFNSNLSMFISVSTVGTKDMGHYVSFNVNLLDPYPYISLLFNSFEDKP</sequence>
<dbReference type="Proteomes" id="UP000887013">
    <property type="component" value="Unassembled WGS sequence"/>
</dbReference>
<accession>A0A8X6N5L2</accession>
<comment type="caution">
    <text evidence="1">The sequence shown here is derived from an EMBL/GenBank/DDBJ whole genome shotgun (WGS) entry which is preliminary data.</text>
</comment>
<dbReference type="EMBL" id="BMAW01005663">
    <property type="protein sequence ID" value="GFS95326.1"/>
    <property type="molecule type" value="Genomic_DNA"/>
</dbReference>